<evidence type="ECO:0000256" key="3">
    <source>
        <dbReference type="ARBA" id="ARBA00022670"/>
    </source>
</evidence>
<dbReference type="InterPro" id="IPR002933">
    <property type="entry name" value="Peptidase_M20"/>
</dbReference>
<comment type="similarity">
    <text evidence="2">Belongs to the peptidase M20A family.</text>
</comment>
<proteinExistence type="inferred from homology"/>
<name>A0A410PTH2_9FIRM</name>
<evidence type="ECO:0000256" key="5">
    <source>
        <dbReference type="ARBA" id="ARBA00022801"/>
    </source>
</evidence>
<dbReference type="Gene3D" id="3.40.630.10">
    <property type="entry name" value="Zn peptidases"/>
    <property type="match status" value="2"/>
</dbReference>
<dbReference type="GO" id="GO:0006508">
    <property type="term" value="P:proteolysis"/>
    <property type="evidence" value="ECO:0007669"/>
    <property type="project" value="UniProtKB-KW"/>
</dbReference>
<keyword evidence="5" id="KW-0378">Hydrolase</keyword>
<dbReference type="Pfam" id="PF01546">
    <property type="entry name" value="Peptidase_M20"/>
    <property type="match status" value="1"/>
</dbReference>
<keyword evidence="3" id="KW-0645">Protease</keyword>
<evidence type="ECO:0000313" key="10">
    <source>
        <dbReference type="Proteomes" id="UP000287601"/>
    </source>
</evidence>
<comment type="cofactor">
    <cofactor evidence="1">
        <name>Zn(2+)</name>
        <dbReference type="ChEBI" id="CHEBI:29105"/>
    </cofactor>
</comment>
<evidence type="ECO:0000256" key="4">
    <source>
        <dbReference type="ARBA" id="ARBA00022723"/>
    </source>
</evidence>
<dbReference type="EMBL" id="CP035281">
    <property type="protein sequence ID" value="QAT42168.1"/>
    <property type="molecule type" value="Genomic_DNA"/>
</dbReference>
<dbReference type="AlphaFoldDB" id="A0A410PTH2"/>
<keyword evidence="4" id="KW-0479">Metal-binding</keyword>
<protein>
    <submittedName>
        <fullName evidence="9">M20 family peptidase</fullName>
    </submittedName>
</protein>
<keyword evidence="6" id="KW-0862">Zinc</keyword>
<dbReference type="SUPFAM" id="SSF53187">
    <property type="entry name" value="Zn-dependent exopeptidases"/>
    <property type="match status" value="1"/>
</dbReference>
<dbReference type="InterPro" id="IPR036264">
    <property type="entry name" value="Bact_exopeptidase_dim_dom"/>
</dbReference>
<dbReference type="KEGG" id="amij:EQM06_02365"/>
<accession>A0A410PTH2</accession>
<keyword evidence="10" id="KW-1185">Reference proteome</keyword>
<dbReference type="Gene3D" id="3.30.70.360">
    <property type="match status" value="1"/>
</dbReference>
<dbReference type="OrthoDB" id="9761532at2"/>
<keyword evidence="7" id="KW-0224">Dipeptidase</keyword>
<dbReference type="GO" id="GO:0006526">
    <property type="term" value="P:L-arginine biosynthetic process"/>
    <property type="evidence" value="ECO:0007669"/>
    <property type="project" value="TreeGrafter"/>
</dbReference>
<evidence type="ECO:0000256" key="2">
    <source>
        <dbReference type="ARBA" id="ARBA00006247"/>
    </source>
</evidence>
<evidence type="ECO:0000313" key="9">
    <source>
        <dbReference type="EMBL" id="QAT42168.1"/>
    </source>
</evidence>
<keyword evidence="8" id="KW-0482">Metalloprotease</keyword>
<dbReference type="GO" id="GO:0008777">
    <property type="term" value="F:acetylornithine deacetylase activity"/>
    <property type="evidence" value="ECO:0007669"/>
    <property type="project" value="TreeGrafter"/>
</dbReference>
<evidence type="ECO:0000256" key="8">
    <source>
        <dbReference type="ARBA" id="ARBA00023049"/>
    </source>
</evidence>
<dbReference type="SUPFAM" id="SSF55031">
    <property type="entry name" value="Bacterial exopeptidase dimerisation domain"/>
    <property type="match status" value="1"/>
</dbReference>
<dbReference type="Proteomes" id="UP000287601">
    <property type="component" value="Chromosome"/>
</dbReference>
<dbReference type="GO" id="GO:0016805">
    <property type="term" value="F:dipeptidase activity"/>
    <property type="evidence" value="ECO:0007669"/>
    <property type="project" value="UniProtKB-KW"/>
</dbReference>
<evidence type="ECO:0000256" key="1">
    <source>
        <dbReference type="ARBA" id="ARBA00001947"/>
    </source>
</evidence>
<dbReference type="RefSeq" id="WP_128744822.1">
    <property type="nucleotide sequence ID" value="NZ_CP035281.1"/>
</dbReference>
<reference evidence="9 10" key="1">
    <citation type="submission" date="2019-01" db="EMBL/GenBank/DDBJ databases">
        <title>Draft genomes of a novel of Aminipila strains.</title>
        <authorList>
            <person name="Ma S."/>
        </authorList>
    </citation>
    <scope>NUCLEOTIDE SEQUENCE [LARGE SCALE GENOMIC DNA]</scope>
    <source>
        <strain evidence="10">JN-39</strain>
    </source>
</reference>
<evidence type="ECO:0000256" key="6">
    <source>
        <dbReference type="ARBA" id="ARBA00022833"/>
    </source>
</evidence>
<evidence type="ECO:0000256" key="7">
    <source>
        <dbReference type="ARBA" id="ARBA00022997"/>
    </source>
</evidence>
<dbReference type="NCBIfam" id="TIGR01887">
    <property type="entry name" value="dipeptidaselike"/>
    <property type="match status" value="1"/>
</dbReference>
<dbReference type="PANTHER" id="PTHR43808:SF31">
    <property type="entry name" value="N-ACETYL-L-CITRULLINE DEACETYLASE"/>
    <property type="match status" value="1"/>
</dbReference>
<sequence length="425" mass="47511">MESYIKKDDMLLHLKELVSINSVSGPPEGKYPFGKGSFDALQYCLELCKKFGFQTKQCENYMGYAEIGQGDEIMGILVHLDVVPASSGWDCEPFDVTVKEDRVYGRGVIDDKGPAVAVIYAMKELLDSGKPLSRRIRLLFGCTEETGDWPDMEYYKQHEELPDFGFTPDADFPLIYAEKGILILQLKMKREESGIQNAKAGDAPNMVASHCEVTALGLDGREVTIVRDGKSAHGSMPWLGANAIGLVMKELPGRFAEFYNENFGQTWDGALLNCKLQDEQSGEITINPGMLISDEQWIKLVLDIRYPVSYTQEDIVNRITSKVANYGITAEILGGEKPVFMDKHSEFIQSLLKAYRDVTGDSTEPMTMGGGTYAKAMEHIVAFGPTFPGRECTEHQPNEYIFIEDLYKAREIYRLAMERACSVSV</sequence>
<gene>
    <name evidence="9" type="ORF">EQM06_02365</name>
</gene>
<organism evidence="9 10">
    <name type="scientific">Aminipila luticellarii</name>
    <dbReference type="NCBI Taxonomy" id="2507160"/>
    <lineage>
        <taxon>Bacteria</taxon>
        <taxon>Bacillati</taxon>
        <taxon>Bacillota</taxon>
        <taxon>Clostridia</taxon>
        <taxon>Peptostreptococcales</taxon>
        <taxon>Anaerovoracaceae</taxon>
        <taxon>Aminipila</taxon>
    </lineage>
</organism>
<dbReference type="InterPro" id="IPR010964">
    <property type="entry name" value="M20A_pepV-rel"/>
</dbReference>
<dbReference type="PANTHER" id="PTHR43808">
    <property type="entry name" value="ACETYLORNITHINE DEACETYLASE"/>
    <property type="match status" value="1"/>
</dbReference>
<dbReference type="GO" id="GO:0008237">
    <property type="term" value="F:metallopeptidase activity"/>
    <property type="evidence" value="ECO:0007669"/>
    <property type="project" value="UniProtKB-KW"/>
</dbReference>
<dbReference type="GO" id="GO:0008270">
    <property type="term" value="F:zinc ion binding"/>
    <property type="evidence" value="ECO:0007669"/>
    <property type="project" value="InterPro"/>
</dbReference>
<dbReference type="InterPro" id="IPR050072">
    <property type="entry name" value="Peptidase_M20A"/>
</dbReference>